<dbReference type="Proteomes" id="UP000192652">
    <property type="component" value="Unassembled WGS sequence"/>
</dbReference>
<feature type="region of interest" description="Disordered" evidence="1">
    <location>
        <begin position="1"/>
        <end position="66"/>
    </location>
</feature>
<dbReference type="STRING" id="1672749.BJF92_05115"/>
<evidence type="ECO:0000313" key="5">
    <source>
        <dbReference type="Proteomes" id="UP000192652"/>
    </source>
</evidence>
<reference evidence="3" key="2">
    <citation type="submission" date="2016-12" db="EMBL/GenBank/DDBJ databases">
        <authorList>
            <person name="Zhang X."/>
            <person name="Zhao J."/>
        </authorList>
    </citation>
    <scope>NUCLEOTIDE SEQUENCE</scope>
    <source>
        <strain evidence="3">RD15</strain>
    </source>
</reference>
<reference evidence="2 4" key="1">
    <citation type="submission" date="2016-09" db="EMBL/GenBank/DDBJ databases">
        <title>Rhizobium sp. nov., a novel species isolated from the rice rhizosphere.</title>
        <authorList>
            <person name="Zhao J."/>
            <person name="Zhang X."/>
        </authorList>
    </citation>
    <scope>NUCLEOTIDE SEQUENCE [LARGE SCALE GENOMIC DNA]</scope>
    <source>
        <strain evidence="2 4">MH17</strain>
    </source>
</reference>
<keyword evidence="5" id="KW-1185">Reference proteome</keyword>
<name>A0A1Q9AF88_9HYPH</name>
<dbReference type="EMBL" id="MKIO01000039">
    <property type="protein sequence ID" value="OLP53546.1"/>
    <property type="molecule type" value="Genomic_DNA"/>
</dbReference>
<dbReference type="RefSeq" id="WP_075636199.1">
    <property type="nucleotide sequence ID" value="NZ_MKIO01000039.1"/>
</dbReference>
<proteinExistence type="predicted"/>
<accession>A0A1Q9AF88</accession>
<comment type="caution">
    <text evidence="2">The sequence shown here is derived from an EMBL/GenBank/DDBJ whole genome shotgun (WGS) entry which is preliminary data.</text>
</comment>
<protein>
    <submittedName>
        <fullName evidence="2">Uncharacterized protein</fullName>
    </submittedName>
</protein>
<dbReference type="EMBL" id="MSPX01000008">
    <property type="protein sequence ID" value="OQP86267.1"/>
    <property type="molecule type" value="Genomic_DNA"/>
</dbReference>
<dbReference type="AlphaFoldDB" id="A0A1Q9AF88"/>
<reference evidence="3 5" key="3">
    <citation type="journal article" date="2017" name="Antonie Van Leeuwenhoek">
        <title>Rhizobium rhizosphaerae sp. nov., a novel species isolated from rice rhizosphere.</title>
        <authorList>
            <person name="Zhao J.J."/>
            <person name="Zhang J."/>
            <person name="Zhang R.J."/>
            <person name="Zhang C.W."/>
            <person name="Yin H.Q."/>
            <person name="Zhang X.X."/>
        </authorList>
    </citation>
    <scope>NUCLEOTIDE SEQUENCE [LARGE SCALE GENOMIC DNA]</scope>
    <source>
        <strain evidence="3 5">RD15</strain>
    </source>
</reference>
<dbReference type="OrthoDB" id="8279425at2"/>
<evidence type="ECO:0000256" key="1">
    <source>
        <dbReference type="SAM" id="MobiDB-lite"/>
    </source>
</evidence>
<dbReference type="Proteomes" id="UP000186143">
    <property type="component" value="Unassembled WGS sequence"/>
</dbReference>
<evidence type="ECO:0000313" key="4">
    <source>
        <dbReference type="Proteomes" id="UP000186143"/>
    </source>
</evidence>
<evidence type="ECO:0000313" key="2">
    <source>
        <dbReference type="EMBL" id="OLP53546.1"/>
    </source>
</evidence>
<gene>
    <name evidence="2" type="ORF">BJF92_05115</name>
    <name evidence="3" type="ORF">BTR14_11265</name>
</gene>
<sequence length="66" mass="6898">MPNRDPIPTPDAETPRGPIATPGIPDRAQDRPQDPPVLNPGDSKNPNDPSLKDPALLPIGDPAAMA</sequence>
<organism evidence="2 4">
    <name type="scientific">Xaviernesmea rhizosphaerae</name>
    <dbReference type="NCBI Taxonomy" id="1672749"/>
    <lineage>
        <taxon>Bacteria</taxon>
        <taxon>Pseudomonadati</taxon>
        <taxon>Pseudomonadota</taxon>
        <taxon>Alphaproteobacteria</taxon>
        <taxon>Hyphomicrobiales</taxon>
        <taxon>Rhizobiaceae</taxon>
        <taxon>Rhizobium/Agrobacterium group</taxon>
        <taxon>Xaviernesmea</taxon>
    </lineage>
</organism>
<evidence type="ECO:0000313" key="3">
    <source>
        <dbReference type="EMBL" id="OQP86267.1"/>
    </source>
</evidence>